<organism evidence="1 2">
    <name type="scientific">Massilia horti</name>
    <dbReference type="NCBI Taxonomy" id="2562153"/>
    <lineage>
        <taxon>Bacteria</taxon>
        <taxon>Pseudomonadati</taxon>
        <taxon>Pseudomonadota</taxon>
        <taxon>Betaproteobacteria</taxon>
        <taxon>Burkholderiales</taxon>
        <taxon>Oxalobacteraceae</taxon>
        <taxon>Telluria group</taxon>
        <taxon>Massilia</taxon>
    </lineage>
</organism>
<comment type="caution">
    <text evidence="1">The sequence shown here is derived from an EMBL/GenBank/DDBJ whole genome shotgun (WGS) entry which is preliminary data.</text>
</comment>
<gene>
    <name evidence="1" type="ORF">E4O92_07390</name>
</gene>
<accession>A0A4Y9T1P5</accession>
<dbReference type="Proteomes" id="UP000297258">
    <property type="component" value="Unassembled WGS sequence"/>
</dbReference>
<evidence type="ECO:0000313" key="1">
    <source>
        <dbReference type="EMBL" id="TFW33184.1"/>
    </source>
</evidence>
<protein>
    <submittedName>
        <fullName evidence="1">Uncharacterized protein</fullName>
    </submittedName>
</protein>
<sequence>MADARRELAALERGRHEAQATELAGVREAIGERKVEAVKRAESEDITREVIGRLTQPSAAQAAARLAEVILNQRRD</sequence>
<evidence type="ECO:0000313" key="2">
    <source>
        <dbReference type="Proteomes" id="UP000297258"/>
    </source>
</evidence>
<proteinExistence type="predicted"/>
<keyword evidence="2" id="KW-1185">Reference proteome</keyword>
<dbReference type="EMBL" id="SPUM01000044">
    <property type="protein sequence ID" value="TFW33184.1"/>
    <property type="molecule type" value="Genomic_DNA"/>
</dbReference>
<reference evidence="1 2" key="1">
    <citation type="submission" date="2019-03" db="EMBL/GenBank/DDBJ databases">
        <title>Draft genome of Massilia hortus sp. nov., a novel bacterial species of the Oxalobacteraceae family.</title>
        <authorList>
            <person name="Peta V."/>
            <person name="Raths R."/>
            <person name="Bucking H."/>
        </authorList>
    </citation>
    <scope>NUCLEOTIDE SEQUENCE [LARGE SCALE GENOMIC DNA]</scope>
    <source>
        <strain evidence="1 2">ONC3</strain>
    </source>
</reference>
<name>A0A4Y9T1P5_9BURK</name>
<dbReference type="AlphaFoldDB" id="A0A4Y9T1P5"/>